<name>A0A8H5FJ90_9AGAR</name>
<proteinExistence type="predicted"/>
<gene>
    <name evidence="3" type="ORF">D9758_012246</name>
</gene>
<keyword evidence="4" id="KW-1185">Reference proteome</keyword>
<keyword evidence="2" id="KW-0472">Membrane</keyword>
<feature type="transmembrane region" description="Helical" evidence="2">
    <location>
        <begin position="652"/>
        <end position="672"/>
    </location>
</feature>
<feature type="transmembrane region" description="Helical" evidence="2">
    <location>
        <begin position="576"/>
        <end position="594"/>
    </location>
</feature>
<organism evidence="3 4">
    <name type="scientific">Tetrapyrgos nigripes</name>
    <dbReference type="NCBI Taxonomy" id="182062"/>
    <lineage>
        <taxon>Eukaryota</taxon>
        <taxon>Fungi</taxon>
        <taxon>Dikarya</taxon>
        <taxon>Basidiomycota</taxon>
        <taxon>Agaricomycotina</taxon>
        <taxon>Agaricomycetes</taxon>
        <taxon>Agaricomycetidae</taxon>
        <taxon>Agaricales</taxon>
        <taxon>Marasmiineae</taxon>
        <taxon>Marasmiaceae</taxon>
        <taxon>Tetrapyrgos</taxon>
    </lineage>
</organism>
<dbReference type="Proteomes" id="UP000559256">
    <property type="component" value="Unassembled WGS sequence"/>
</dbReference>
<feature type="region of interest" description="Disordered" evidence="1">
    <location>
        <begin position="1"/>
        <end position="28"/>
    </location>
</feature>
<comment type="caution">
    <text evidence="3">The sequence shown here is derived from an EMBL/GenBank/DDBJ whole genome shotgun (WGS) entry which is preliminary data.</text>
</comment>
<dbReference type="EMBL" id="JAACJM010000196">
    <property type="protein sequence ID" value="KAF5338428.1"/>
    <property type="molecule type" value="Genomic_DNA"/>
</dbReference>
<evidence type="ECO:0000313" key="4">
    <source>
        <dbReference type="Proteomes" id="UP000559256"/>
    </source>
</evidence>
<evidence type="ECO:0000256" key="1">
    <source>
        <dbReference type="SAM" id="MobiDB-lite"/>
    </source>
</evidence>
<protein>
    <submittedName>
        <fullName evidence="3">Uncharacterized protein</fullName>
    </submittedName>
</protein>
<reference evidence="3 4" key="1">
    <citation type="journal article" date="2020" name="ISME J.">
        <title>Uncovering the hidden diversity of litter-decomposition mechanisms in mushroom-forming fungi.</title>
        <authorList>
            <person name="Floudas D."/>
            <person name="Bentzer J."/>
            <person name="Ahren D."/>
            <person name="Johansson T."/>
            <person name="Persson P."/>
            <person name="Tunlid A."/>
        </authorList>
    </citation>
    <scope>NUCLEOTIDE SEQUENCE [LARGE SCALE GENOMIC DNA]</scope>
    <source>
        <strain evidence="3 4">CBS 291.85</strain>
    </source>
</reference>
<feature type="transmembrane region" description="Helical" evidence="2">
    <location>
        <begin position="614"/>
        <end position="632"/>
    </location>
</feature>
<evidence type="ECO:0000313" key="3">
    <source>
        <dbReference type="EMBL" id="KAF5338428.1"/>
    </source>
</evidence>
<evidence type="ECO:0000256" key="2">
    <source>
        <dbReference type="SAM" id="Phobius"/>
    </source>
</evidence>
<keyword evidence="2" id="KW-1133">Transmembrane helix</keyword>
<feature type="compositionally biased region" description="Basic and acidic residues" evidence="1">
    <location>
        <begin position="12"/>
        <end position="28"/>
    </location>
</feature>
<keyword evidence="2" id="KW-0812">Transmembrane</keyword>
<sequence length="732" mass="80577">MPLRVRSPGSEDNTRLADSHQWRQDRSRTVIPTSSNSPVVVEQQQLLPQPWESRKLRRVEAEAVPQAFITLSTWLQALNPKLLLLITMLSYFTQQVLAQAPVNDVISWPPGLLLLATVLYAALGTTSERLFAIEPVAGLFLFSGLPMISLSGMRKVTWVAKACHFVSGIRTAHGKYNFWIRADDITSDGKTEALEKVTDILHCVVWEDVTGEFPSLDEDLWVRMDGGMIRPRSWPPVMQSDSTTPVDLVDAVKPPPHNPPPKITPHDFLLWAAIEYHAFHEWEVEIRSHGSSCYSTKGKPANTVVDVENEEAAIQVVAAQMVRRPHSQSPLRALATRKADGEPYVLDLDQINLDATACYIDFHSYAPESAKVSASLRELAHSYFVVTQHIKQHASTWSGATAPEPGTLARIKVGQSLWIAILSGALLENGRVTFQNLAGRWSCRGASADEAYLTRLDAILGVLRPYANTPEFFDLVFSGGLSRRTCTPFLIAGIIGQIIICYFISVGTTAGVWTSVALANTLFAGRLVDWHSVWFGKTADSSEPGFKMYVPGTKDLMCIATLNRTSPREGELRQGFLLNAFGLAAAICGAIFAVPTRNALGFGSVEPSATWVSYTSIGLCVGTSLLVATTVISQQVREKTWFDDSEMPTRWVMFSTVPVSLAIAGLALLFEIKQLHSFWPILDALTWVSGVPLAMLENGRMVSMDENYLHLVLLNRWIMGAVASSIGSNART</sequence>
<feature type="transmembrane region" description="Helical" evidence="2">
    <location>
        <begin position="489"/>
        <end position="513"/>
    </location>
</feature>
<dbReference type="AlphaFoldDB" id="A0A8H5FJ90"/>
<accession>A0A8H5FJ90</accession>
<dbReference type="OrthoDB" id="3020985at2759"/>